<accession>A0A6I3RXU3</accession>
<dbReference type="EMBL" id="WNCL01000006">
    <property type="protein sequence ID" value="MTU42622.1"/>
    <property type="molecule type" value="Genomic_DNA"/>
</dbReference>
<reference evidence="1 2" key="1">
    <citation type="journal article" date="2019" name="Nat. Med.">
        <title>A library of human gut bacterial isolates paired with longitudinal multiomics data enables mechanistic microbiome research.</title>
        <authorList>
            <person name="Poyet M."/>
            <person name="Groussin M."/>
            <person name="Gibbons S.M."/>
            <person name="Avila-Pacheco J."/>
            <person name="Jiang X."/>
            <person name="Kearney S.M."/>
            <person name="Perrotta A.R."/>
            <person name="Berdy B."/>
            <person name="Zhao S."/>
            <person name="Lieberman T.D."/>
            <person name="Swanson P.K."/>
            <person name="Smith M."/>
            <person name="Roesemann S."/>
            <person name="Alexander J.E."/>
            <person name="Rich S.A."/>
            <person name="Livny J."/>
            <person name="Vlamakis H."/>
            <person name="Clish C."/>
            <person name="Bullock K."/>
            <person name="Deik A."/>
            <person name="Scott J."/>
            <person name="Pierce K.A."/>
            <person name="Xavier R.J."/>
            <person name="Alm E.J."/>
        </authorList>
    </citation>
    <scope>NUCLEOTIDE SEQUENCE [LARGE SCALE GENOMIC DNA]</scope>
    <source>
        <strain evidence="1 2">BIOML-A2</strain>
    </source>
</reference>
<sequence>MTQKDIKPFTKEDLEKADVQLLRDGRWGNARVSVANINGKRWTIKDFSDRRWLVKNSFAKFVLWRELKAVRKLHGLEGVPTEAFMVTPHMLAIEYIPGRVLNRVPKEEVSPTFLEECEEIIRSIHARHLVHLDTRGTSNWVMQVNGKPALIDFQASVDTQGLPQKIRSFMEDMDIGGVYKKWKKYCPDEMGEFREKENERIAKLRKLWVLRGYFCVKKRNAKHGKPIDN</sequence>
<comment type="caution">
    <text evidence="1">The sequence shown here is derived from an EMBL/GenBank/DDBJ whole genome shotgun (WGS) entry which is preliminary data.</text>
</comment>
<protein>
    <recommendedName>
        <fullName evidence="3">Serine/threonine protein kinase</fullName>
    </recommendedName>
</protein>
<organism evidence="1 2">
    <name type="scientific">Parasutterella excrementihominis</name>
    <dbReference type="NCBI Taxonomy" id="487175"/>
    <lineage>
        <taxon>Bacteria</taxon>
        <taxon>Pseudomonadati</taxon>
        <taxon>Pseudomonadota</taxon>
        <taxon>Betaproteobacteria</taxon>
        <taxon>Burkholderiales</taxon>
        <taxon>Sutterellaceae</taxon>
        <taxon>Parasutterella</taxon>
    </lineage>
</organism>
<name>A0A6I3RXU3_9BURK</name>
<dbReference type="RefSeq" id="WP_149879726.1">
    <property type="nucleotide sequence ID" value="NZ_WNCA01000008.1"/>
</dbReference>
<evidence type="ECO:0008006" key="3">
    <source>
        <dbReference type="Google" id="ProtNLM"/>
    </source>
</evidence>
<gene>
    <name evidence="1" type="ORF">GMD42_03095</name>
</gene>
<dbReference type="SUPFAM" id="SSF56112">
    <property type="entry name" value="Protein kinase-like (PK-like)"/>
    <property type="match status" value="1"/>
</dbReference>
<dbReference type="InterPro" id="IPR011009">
    <property type="entry name" value="Kinase-like_dom_sf"/>
</dbReference>
<evidence type="ECO:0000313" key="1">
    <source>
        <dbReference type="EMBL" id="MTU42622.1"/>
    </source>
</evidence>
<evidence type="ECO:0000313" key="2">
    <source>
        <dbReference type="Proteomes" id="UP000462362"/>
    </source>
</evidence>
<dbReference type="Proteomes" id="UP000462362">
    <property type="component" value="Unassembled WGS sequence"/>
</dbReference>
<dbReference type="AlphaFoldDB" id="A0A6I3RXU3"/>
<proteinExistence type="predicted"/>